<dbReference type="CDD" id="cd00130">
    <property type="entry name" value="PAS"/>
    <property type="match status" value="1"/>
</dbReference>
<evidence type="ECO:0000313" key="3">
    <source>
        <dbReference type="EMBL" id="GAT11319.1"/>
    </source>
</evidence>
<proteinExistence type="predicted"/>
<dbReference type="EMBL" id="BCTA01000069">
    <property type="protein sequence ID" value="GAT11319.1"/>
    <property type="molecule type" value="Genomic_DNA"/>
</dbReference>
<dbReference type="Gene3D" id="3.30.450.20">
    <property type="entry name" value="PAS domain"/>
    <property type="match status" value="1"/>
</dbReference>
<gene>
    <name evidence="4" type="ORF">H7I77_15190</name>
    <name evidence="3" type="ORF">RMCN_4452</name>
</gene>
<dbReference type="NCBIfam" id="TIGR00229">
    <property type="entry name" value="sensory_box"/>
    <property type="match status" value="1"/>
</dbReference>
<dbReference type="InterPro" id="IPR035965">
    <property type="entry name" value="PAS-like_dom_sf"/>
</dbReference>
<dbReference type="PANTHER" id="PTHR43156:SF2">
    <property type="entry name" value="STAGE II SPORULATION PROTEIN E"/>
    <property type="match status" value="1"/>
</dbReference>
<reference evidence="4" key="2">
    <citation type="submission" date="2020-07" db="EMBL/GenBank/DDBJ databases">
        <authorList>
            <person name="Pettersson B.M.F."/>
            <person name="Behra P.R.K."/>
            <person name="Ramesh M."/>
            <person name="Das S."/>
            <person name="Dasgupta S."/>
            <person name="Kirsebom L.A."/>
        </authorList>
    </citation>
    <scope>NUCLEOTIDE SEQUENCE</scope>
    <source>
        <strain evidence="4">DSM 44203</strain>
    </source>
</reference>
<reference evidence="3 5" key="1">
    <citation type="journal article" date="2016" name="Genome Announc.">
        <title>Draft Genome Sequences of Five Rapidly Growing Mycobacterium Species, M. thermoresistibile, M. fortuitum subsp. acetamidolyticum, M. canariasense, M. brisbanense, and M. novocastrense.</title>
        <authorList>
            <person name="Katahira K."/>
            <person name="Ogura Y."/>
            <person name="Gotoh Y."/>
            <person name="Hayashi T."/>
        </authorList>
    </citation>
    <scope>NUCLEOTIDE SEQUENCE [LARGE SCALE GENOMIC DNA]</scope>
    <source>
        <strain evidence="3 5">JCM18114</strain>
    </source>
</reference>
<keyword evidence="1" id="KW-0378">Hydrolase</keyword>
<organism evidence="4 6">
    <name type="scientific">Mycolicibacterium novocastrense</name>
    <name type="common">Mycobacterium novocastrense</name>
    <dbReference type="NCBI Taxonomy" id="59813"/>
    <lineage>
        <taxon>Bacteria</taxon>
        <taxon>Bacillati</taxon>
        <taxon>Actinomycetota</taxon>
        <taxon>Actinomycetes</taxon>
        <taxon>Mycobacteriales</taxon>
        <taxon>Mycobacteriaceae</taxon>
        <taxon>Mycolicibacterium</taxon>
    </lineage>
</organism>
<evidence type="ECO:0000256" key="1">
    <source>
        <dbReference type="ARBA" id="ARBA00022801"/>
    </source>
</evidence>
<protein>
    <submittedName>
        <fullName evidence="3">Histidine kinase</fullName>
    </submittedName>
    <submittedName>
        <fullName evidence="4">SpoIIE family protein phosphatase</fullName>
    </submittedName>
</protein>
<dbReference type="InterPro" id="IPR052016">
    <property type="entry name" value="Bact_Sigma-Reg"/>
</dbReference>
<dbReference type="AlphaFoldDB" id="A0AAW5SLK6"/>
<dbReference type="InterPro" id="IPR001932">
    <property type="entry name" value="PPM-type_phosphatase-like_dom"/>
</dbReference>
<dbReference type="Proteomes" id="UP001207528">
    <property type="component" value="Unassembled WGS sequence"/>
</dbReference>
<evidence type="ECO:0000313" key="5">
    <source>
        <dbReference type="Proteomes" id="UP000069773"/>
    </source>
</evidence>
<sequence>MTGFDFDDHWENAPTGNAIAHPDGRIIRVNATLANWLGYERNSLHGKLITDLLTVGGRVHYDTHFRAILRMSGKLDGVTVDFLTADGTRLPIFLSANMKFDAEGHPELVRVSAVDAKDRRSYERELLAQRERAETERRRVQVFAETLRRSLLPPLLAPPPGLDAAAYYHTASDDDVGGDFYDLFPLSRSTWGFFLGDVAGKGVDAAVVAGLARYVLRSAAVADHDPVKALHVLNSVLMQDVEISGNRLCTVIDGNLTMSGDGFDVEVASGGHPPPLLLSADGSAHYADTVGGHAAGITDDARFVAHKFHLAPGDTMVLYTDGLTEANTGIGHRRYDDEGALLAFLDARAPATADTVVHALKELLTSFGRGLKDDAAVLALGVPANV</sequence>
<reference evidence="4" key="3">
    <citation type="journal article" date="2022" name="BMC Genomics">
        <title>Comparative genome analysis of mycobacteria focusing on tRNA and non-coding RNA.</title>
        <authorList>
            <person name="Behra P.R.K."/>
            <person name="Pettersson B.M.F."/>
            <person name="Ramesh M."/>
            <person name="Das S."/>
            <person name="Dasgupta S."/>
            <person name="Kirsebom L.A."/>
        </authorList>
    </citation>
    <scope>NUCLEOTIDE SEQUENCE</scope>
    <source>
        <strain evidence="4">DSM 44203</strain>
    </source>
</reference>
<dbReference type="GO" id="GO:0016301">
    <property type="term" value="F:kinase activity"/>
    <property type="evidence" value="ECO:0007669"/>
    <property type="project" value="UniProtKB-KW"/>
</dbReference>
<evidence type="ECO:0000259" key="2">
    <source>
        <dbReference type="SMART" id="SM00331"/>
    </source>
</evidence>
<comment type="caution">
    <text evidence="4">The sequence shown here is derived from an EMBL/GenBank/DDBJ whole genome shotgun (WGS) entry which is preliminary data.</text>
</comment>
<dbReference type="Pfam" id="PF13426">
    <property type="entry name" value="PAS_9"/>
    <property type="match status" value="1"/>
</dbReference>
<dbReference type="RefSeq" id="WP_067393798.1">
    <property type="nucleotide sequence ID" value="NZ_BCTA01000069.1"/>
</dbReference>
<evidence type="ECO:0000313" key="6">
    <source>
        <dbReference type="Proteomes" id="UP001207528"/>
    </source>
</evidence>
<dbReference type="GO" id="GO:0016791">
    <property type="term" value="F:phosphatase activity"/>
    <property type="evidence" value="ECO:0007669"/>
    <property type="project" value="TreeGrafter"/>
</dbReference>
<dbReference type="PANTHER" id="PTHR43156">
    <property type="entry name" value="STAGE II SPORULATION PROTEIN E-RELATED"/>
    <property type="match status" value="1"/>
</dbReference>
<dbReference type="InterPro" id="IPR036457">
    <property type="entry name" value="PPM-type-like_dom_sf"/>
</dbReference>
<dbReference type="Proteomes" id="UP000069773">
    <property type="component" value="Unassembled WGS sequence"/>
</dbReference>
<keyword evidence="3" id="KW-0418">Kinase</keyword>
<dbReference type="InterPro" id="IPR000014">
    <property type="entry name" value="PAS"/>
</dbReference>
<accession>A0AAW5SLK6</accession>
<dbReference type="Pfam" id="PF07228">
    <property type="entry name" value="SpoIIE"/>
    <property type="match status" value="1"/>
</dbReference>
<keyword evidence="5" id="KW-1185">Reference proteome</keyword>
<keyword evidence="3" id="KW-0808">Transferase</keyword>
<dbReference type="Gene3D" id="3.60.40.10">
    <property type="entry name" value="PPM-type phosphatase domain"/>
    <property type="match status" value="1"/>
</dbReference>
<evidence type="ECO:0000313" key="4">
    <source>
        <dbReference type="EMBL" id="MCV7024678.1"/>
    </source>
</evidence>
<dbReference type="SMART" id="SM00331">
    <property type="entry name" value="PP2C_SIG"/>
    <property type="match status" value="1"/>
</dbReference>
<name>A0AAW5SLK6_MYCNV</name>
<dbReference type="EMBL" id="JACKTI010000038">
    <property type="protein sequence ID" value="MCV7024678.1"/>
    <property type="molecule type" value="Genomic_DNA"/>
</dbReference>
<dbReference type="SUPFAM" id="SSF55785">
    <property type="entry name" value="PYP-like sensor domain (PAS domain)"/>
    <property type="match status" value="1"/>
</dbReference>
<feature type="domain" description="PPM-type phosphatase" evidence="2">
    <location>
        <begin position="162"/>
        <end position="382"/>
    </location>
</feature>